<dbReference type="InterPro" id="IPR028021">
    <property type="entry name" value="Katanin_C-terminal"/>
</dbReference>
<evidence type="ECO:0000256" key="3">
    <source>
        <dbReference type="ARBA" id="ARBA00022574"/>
    </source>
</evidence>
<dbReference type="InterPro" id="IPR036322">
    <property type="entry name" value="WD40_repeat_dom_sf"/>
</dbReference>
<feature type="domain" description="Katanin p80 subunit C-terminal" evidence="8">
    <location>
        <begin position="527"/>
        <end position="669"/>
    </location>
</feature>
<evidence type="ECO:0000256" key="4">
    <source>
        <dbReference type="ARBA" id="ARBA00022737"/>
    </source>
</evidence>
<dbReference type="Pfam" id="PF13925">
    <property type="entry name" value="Katanin_con80"/>
    <property type="match status" value="1"/>
</dbReference>
<dbReference type="GO" id="GO:0008352">
    <property type="term" value="C:katanin complex"/>
    <property type="evidence" value="ECO:0007669"/>
    <property type="project" value="TreeGrafter"/>
</dbReference>
<accession>A0A183URQ5</accession>
<evidence type="ECO:0000256" key="6">
    <source>
        <dbReference type="PROSITE-ProRule" id="PRU00221"/>
    </source>
</evidence>
<evidence type="ECO:0000313" key="11">
    <source>
        <dbReference type="WBParaSite" id="TCNE_0001117501-mRNA-1"/>
    </source>
</evidence>
<dbReference type="InterPro" id="IPR001680">
    <property type="entry name" value="WD40_rpt"/>
</dbReference>
<dbReference type="AlphaFoldDB" id="A0A183URQ5"/>
<dbReference type="GO" id="GO:0008017">
    <property type="term" value="F:microtubule binding"/>
    <property type="evidence" value="ECO:0007669"/>
    <property type="project" value="InterPro"/>
</dbReference>
<keyword evidence="3 6" id="KW-0853">WD repeat</keyword>
<dbReference type="GO" id="GO:0007019">
    <property type="term" value="P:microtubule depolymerization"/>
    <property type="evidence" value="ECO:0007669"/>
    <property type="project" value="TreeGrafter"/>
</dbReference>
<dbReference type="Gene3D" id="2.130.10.10">
    <property type="entry name" value="YVTN repeat-like/Quinoprotein amine dehydrogenase"/>
    <property type="match status" value="2"/>
</dbReference>
<feature type="region of interest" description="Disordered" evidence="7">
    <location>
        <begin position="352"/>
        <end position="389"/>
    </location>
</feature>
<evidence type="ECO:0000256" key="7">
    <source>
        <dbReference type="SAM" id="MobiDB-lite"/>
    </source>
</evidence>
<sequence length="692" mass="75989">MDDRRGTSATGKLLASRIVGYKTKLRKSDFVGRVNLIDMFVRLTPNSRVRGQEVRRRGGNVEKTVSTGLASVGTVGVRSKRIFVGSPLTQYSFGDEEERVLNGTTTSVVECVALGHDERSLAYSTSTVVKLVDLNTGRELRTLVGHNGRVNAVVQSNRSIYVWASVSSDCTVTLWDTRQHPANVLVRRLDRPANCARFSPNDAFIALGSDHLYMMDPRIRDMRSLSSSSQVLHVCFHPSEYLLAAASEDRLVRFWDIDSEECVSQSEPTDGIPRAIAFHNDGSALFTLTDRRCGAICWEPFDILGQCSVPQCEHSLAMAVADSEVFVLSRSLSLNLLSLQSTSVLALLNEQPDSKGEPLVPVKQEDTTTELGETPALEGAGETAMEEPSEEDVFMPTRTLPRTPPPQPFTLPPSEETFIVSMVNTSQSQPRPTTLKARRSEVNLKNGTKNTSASGSRMRRSMASNKSIGGAVLACTSSAPDVRAVSQKKRSDREENSRRRAVADEVDTGAIERCNDENWLLEEISNGHTNVEMALTQRRLSLDALRQCWRTRGVDAALAEAARIGETALLAELLAALNHSPTTWNLSLCCAVLSHIGVLVASKHEHFVEVALTALRTAITGFGSVIRMGAQQPSHIGVDVTAEERHSKCVKCVQQLTEMRVKASLLCDRMNARHAREFNALMQIFDDTISPL</sequence>
<evidence type="ECO:0000256" key="5">
    <source>
        <dbReference type="ARBA" id="ARBA00023212"/>
    </source>
</evidence>
<reference evidence="11" key="1">
    <citation type="submission" date="2016-06" db="UniProtKB">
        <authorList>
            <consortium name="WormBaseParasite"/>
        </authorList>
    </citation>
    <scope>IDENTIFICATION</scope>
</reference>
<evidence type="ECO:0000313" key="10">
    <source>
        <dbReference type="Proteomes" id="UP000050794"/>
    </source>
</evidence>
<evidence type="ECO:0000256" key="1">
    <source>
        <dbReference type="ARBA" id="ARBA00004245"/>
    </source>
</evidence>
<evidence type="ECO:0000256" key="2">
    <source>
        <dbReference type="ARBA" id="ARBA00022490"/>
    </source>
</evidence>
<evidence type="ECO:0000313" key="9">
    <source>
        <dbReference type="EMBL" id="VDM42496.1"/>
    </source>
</evidence>
<dbReference type="PROSITE" id="PS50294">
    <property type="entry name" value="WD_REPEATS_REGION"/>
    <property type="match status" value="1"/>
</dbReference>
<feature type="region of interest" description="Disordered" evidence="7">
    <location>
        <begin position="425"/>
        <end position="464"/>
    </location>
</feature>
<dbReference type="SUPFAM" id="SSF50978">
    <property type="entry name" value="WD40 repeat-like"/>
    <property type="match status" value="1"/>
</dbReference>
<dbReference type="PANTHER" id="PTHR19845">
    <property type="entry name" value="KATANIN P80 SUBUNIT"/>
    <property type="match status" value="1"/>
</dbReference>
<keyword evidence="4" id="KW-0677">Repeat</keyword>
<keyword evidence="10" id="KW-1185">Reference proteome</keyword>
<name>A0A183URQ5_TOXCA</name>
<evidence type="ECO:0000259" key="8">
    <source>
        <dbReference type="Pfam" id="PF13925"/>
    </source>
</evidence>
<dbReference type="InterPro" id="IPR015943">
    <property type="entry name" value="WD40/YVTN_repeat-like_dom_sf"/>
</dbReference>
<keyword evidence="2" id="KW-0963">Cytoplasm</keyword>
<reference evidence="9 10" key="2">
    <citation type="submission" date="2018-11" db="EMBL/GenBank/DDBJ databases">
        <authorList>
            <consortium name="Pathogen Informatics"/>
        </authorList>
    </citation>
    <scope>NUCLEOTIDE SEQUENCE [LARGE SCALE GENOMIC DNA]</scope>
</reference>
<feature type="region of interest" description="Disordered" evidence="7">
    <location>
        <begin position="479"/>
        <end position="503"/>
    </location>
</feature>
<dbReference type="EMBL" id="UYWY01020766">
    <property type="protein sequence ID" value="VDM42496.1"/>
    <property type="molecule type" value="Genomic_DNA"/>
</dbReference>
<protein>
    <submittedName>
        <fullName evidence="11">WD_REPEATS_REGION domain-containing protein</fullName>
    </submittedName>
</protein>
<dbReference type="SMART" id="SM00320">
    <property type="entry name" value="WD40"/>
    <property type="match status" value="4"/>
</dbReference>
<comment type="subcellular location">
    <subcellularLocation>
        <location evidence="1">Cytoplasm</location>
        <location evidence="1">Cytoskeleton</location>
    </subcellularLocation>
</comment>
<proteinExistence type="predicted"/>
<feature type="repeat" description="WD" evidence="6">
    <location>
        <begin position="224"/>
        <end position="265"/>
    </location>
</feature>
<dbReference type="Proteomes" id="UP000050794">
    <property type="component" value="Unassembled WGS sequence"/>
</dbReference>
<feature type="compositionally biased region" description="Basic and acidic residues" evidence="7">
    <location>
        <begin position="489"/>
        <end position="503"/>
    </location>
</feature>
<dbReference type="InterPro" id="IPR019775">
    <property type="entry name" value="WD40_repeat_CS"/>
</dbReference>
<dbReference type="PROSITE" id="PS00678">
    <property type="entry name" value="WD_REPEATS_1"/>
    <property type="match status" value="1"/>
</dbReference>
<keyword evidence="5" id="KW-0206">Cytoskeleton</keyword>
<feature type="compositionally biased region" description="Low complexity" evidence="7">
    <location>
        <begin position="452"/>
        <end position="464"/>
    </location>
</feature>
<gene>
    <name evidence="9" type="ORF">TCNE_LOCUS11175</name>
</gene>
<dbReference type="Pfam" id="PF00400">
    <property type="entry name" value="WD40"/>
    <property type="match status" value="2"/>
</dbReference>
<dbReference type="WBParaSite" id="TCNE_0001117501-mRNA-1">
    <property type="protein sequence ID" value="TCNE_0001117501-mRNA-1"/>
    <property type="gene ID" value="TCNE_0001117501"/>
</dbReference>
<dbReference type="PANTHER" id="PTHR19845:SF0">
    <property type="entry name" value="KATANIN P80 WD40 REPEAT-CONTAINING SUBUNIT B1"/>
    <property type="match status" value="1"/>
</dbReference>
<organism evidence="10 11">
    <name type="scientific">Toxocara canis</name>
    <name type="common">Canine roundworm</name>
    <dbReference type="NCBI Taxonomy" id="6265"/>
    <lineage>
        <taxon>Eukaryota</taxon>
        <taxon>Metazoa</taxon>
        <taxon>Ecdysozoa</taxon>
        <taxon>Nematoda</taxon>
        <taxon>Chromadorea</taxon>
        <taxon>Rhabditida</taxon>
        <taxon>Spirurina</taxon>
        <taxon>Ascaridomorpha</taxon>
        <taxon>Ascaridoidea</taxon>
        <taxon>Toxocaridae</taxon>
        <taxon>Toxocara</taxon>
    </lineage>
</organism>
<dbReference type="PROSITE" id="PS50082">
    <property type="entry name" value="WD_REPEATS_2"/>
    <property type="match status" value="1"/>
</dbReference>